<dbReference type="AlphaFoldDB" id="A0A6A5E1X3"/>
<keyword evidence="3" id="KW-1185">Reference proteome</keyword>
<dbReference type="Proteomes" id="UP000465112">
    <property type="component" value="Chromosome 21"/>
</dbReference>
<gene>
    <name evidence="2" type="ORF">PFLUV_G00248320</name>
</gene>
<dbReference type="EMBL" id="VHII01000021">
    <property type="protein sequence ID" value="KAF1374280.1"/>
    <property type="molecule type" value="Genomic_DNA"/>
</dbReference>
<feature type="compositionally biased region" description="Basic and acidic residues" evidence="1">
    <location>
        <begin position="1"/>
        <end position="16"/>
    </location>
</feature>
<reference evidence="2 3" key="1">
    <citation type="submission" date="2019-06" db="EMBL/GenBank/DDBJ databases">
        <title>A chromosome-scale genome assembly of the European perch, Perca fluviatilis.</title>
        <authorList>
            <person name="Roques C."/>
            <person name="Zahm M."/>
            <person name="Cabau C."/>
            <person name="Klopp C."/>
            <person name="Bouchez O."/>
            <person name="Donnadieu C."/>
            <person name="Kuhl H."/>
            <person name="Gislard M."/>
            <person name="Guendouz S."/>
            <person name="Journot L."/>
            <person name="Haffray P."/>
            <person name="Bestin A."/>
            <person name="Morvezen R."/>
            <person name="Feron R."/>
            <person name="Wen M."/>
            <person name="Jouanno E."/>
            <person name="Herpin A."/>
            <person name="Schartl M."/>
            <person name="Postlethwait J."/>
            <person name="Schaerlinger B."/>
            <person name="Chardard D."/>
            <person name="Lecocq T."/>
            <person name="Poncet C."/>
            <person name="Jaffrelo L."/>
            <person name="Lampietro C."/>
            <person name="Guiguen Y."/>
        </authorList>
    </citation>
    <scope>NUCLEOTIDE SEQUENCE [LARGE SCALE GENOMIC DNA]</scope>
    <source>
        <tissue evidence="2">Blood</tissue>
    </source>
</reference>
<feature type="region of interest" description="Disordered" evidence="1">
    <location>
        <begin position="1"/>
        <end position="26"/>
    </location>
</feature>
<feature type="region of interest" description="Disordered" evidence="1">
    <location>
        <begin position="44"/>
        <end position="75"/>
    </location>
</feature>
<organism evidence="2 3">
    <name type="scientific">Perca fluviatilis</name>
    <name type="common">European perch</name>
    <dbReference type="NCBI Taxonomy" id="8168"/>
    <lineage>
        <taxon>Eukaryota</taxon>
        <taxon>Metazoa</taxon>
        <taxon>Chordata</taxon>
        <taxon>Craniata</taxon>
        <taxon>Vertebrata</taxon>
        <taxon>Euteleostomi</taxon>
        <taxon>Actinopterygii</taxon>
        <taxon>Neopterygii</taxon>
        <taxon>Teleostei</taxon>
        <taxon>Neoteleostei</taxon>
        <taxon>Acanthomorphata</taxon>
        <taxon>Eupercaria</taxon>
        <taxon>Perciformes</taxon>
        <taxon>Percoidei</taxon>
        <taxon>Percidae</taxon>
        <taxon>Percinae</taxon>
        <taxon>Perca</taxon>
    </lineage>
</organism>
<accession>A0A6A5E1X3</accession>
<evidence type="ECO:0000313" key="2">
    <source>
        <dbReference type="EMBL" id="KAF1374280.1"/>
    </source>
</evidence>
<sequence length="97" mass="10995">MDRRIKGFCNKDRETQTESNSPAGILTEPNFDWSITDWGSRNQHLGQRRTCSHTPLSRGRERRARAPSSSPPGQDTMLCCHDGSQFFRCIIAAEKCP</sequence>
<name>A0A6A5E1X3_PERFL</name>
<comment type="caution">
    <text evidence="2">The sequence shown here is derived from an EMBL/GenBank/DDBJ whole genome shotgun (WGS) entry which is preliminary data.</text>
</comment>
<evidence type="ECO:0000256" key="1">
    <source>
        <dbReference type="SAM" id="MobiDB-lite"/>
    </source>
</evidence>
<evidence type="ECO:0000313" key="3">
    <source>
        <dbReference type="Proteomes" id="UP000465112"/>
    </source>
</evidence>
<proteinExistence type="predicted"/>
<protein>
    <submittedName>
        <fullName evidence="2">Uncharacterized protein</fullName>
    </submittedName>
</protein>